<name>A0A7S2VQF7_9DINO</name>
<evidence type="ECO:0000313" key="2">
    <source>
        <dbReference type="EMBL" id="CAD9644082.1"/>
    </source>
</evidence>
<proteinExistence type="predicted"/>
<gene>
    <name evidence="2" type="ORF">BRAN1462_LOCUS61904</name>
</gene>
<sequence>MVIGAQLCSAFQMVFEEKLLTGGPKTPAKKVVGMEGFWGCLIMAVVLTLMSTVVPGSDAGHYESAPEGLYMLAHSPALLALVPSYMCSVAVYSLTGIVVGKRMGTVVRCLVDSSRIVVVWAMNLFLYYYVSEDLGAPWAPHAWLTVLGFALLICGTLLYNEVLRAPGCLRRSAGGEACGQEEHSSA</sequence>
<dbReference type="PANTHER" id="PTHR13146">
    <property type="match status" value="1"/>
</dbReference>
<accession>A0A7S2VQF7</accession>
<keyword evidence="1" id="KW-0812">Transmembrane</keyword>
<evidence type="ECO:0000256" key="1">
    <source>
        <dbReference type="SAM" id="Phobius"/>
    </source>
</evidence>
<protein>
    <submittedName>
        <fullName evidence="2">Uncharacterized protein</fullName>
    </submittedName>
</protein>
<organism evidence="2">
    <name type="scientific">Zooxanthella nutricula</name>
    <dbReference type="NCBI Taxonomy" id="1333877"/>
    <lineage>
        <taxon>Eukaryota</taxon>
        <taxon>Sar</taxon>
        <taxon>Alveolata</taxon>
        <taxon>Dinophyceae</taxon>
        <taxon>Peridiniales</taxon>
        <taxon>Peridiniales incertae sedis</taxon>
        <taxon>Zooxanthella</taxon>
    </lineage>
</organism>
<feature type="transmembrane region" description="Helical" evidence="1">
    <location>
        <begin position="112"/>
        <end position="130"/>
    </location>
</feature>
<feature type="transmembrane region" description="Helical" evidence="1">
    <location>
        <begin position="142"/>
        <end position="162"/>
    </location>
</feature>
<dbReference type="AlphaFoldDB" id="A0A7S2VQF7"/>
<keyword evidence="1" id="KW-0472">Membrane</keyword>
<reference evidence="2" key="1">
    <citation type="submission" date="2021-01" db="EMBL/GenBank/DDBJ databases">
        <authorList>
            <person name="Corre E."/>
            <person name="Pelletier E."/>
            <person name="Niang G."/>
            <person name="Scheremetjew M."/>
            <person name="Finn R."/>
            <person name="Kale V."/>
            <person name="Holt S."/>
            <person name="Cochrane G."/>
            <person name="Meng A."/>
            <person name="Brown T."/>
            <person name="Cohen L."/>
        </authorList>
    </citation>
    <scope>NUCLEOTIDE SEQUENCE</scope>
    <source>
        <strain evidence="2">RCC3387</strain>
    </source>
</reference>
<feature type="transmembrane region" description="Helical" evidence="1">
    <location>
        <begin position="77"/>
        <end position="100"/>
    </location>
</feature>
<keyword evidence="1" id="KW-1133">Transmembrane helix</keyword>
<feature type="transmembrane region" description="Helical" evidence="1">
    <location>
        <begin position="36"/>
        <end position="57"/>
    </location>
</feature>
<dbReference type="EMBL" id="HBGW01097574">
    <property type="protein sequence ID" value="CAD9644082.1"/>
    <property type="molecule type" value="Transcribed_RNA"/>
</dbReference>